<gene>
    <name evidence="1" type="ORF">VNO77_24903</name>
</gene>
<reference evidence="1 2" key="1">
    <citation type="submission" date="2024-01" db="EMBL/GenBank/DDBJ databases">
        <title>The genomes of 5 underutilized Papilionoideae crops provide insights into root nodulation and disease resistanc.</title>
        <authorList>
            <person name="Jiang F."/>
        </authorList>
    </citation>
    <scope>NUCLEOTIDE SEQUENCE [LARGE SCALE GENOMIC DNA]</scope>
    <source>
        <strain evidence="1">LVBAO_FW01</strain>
        <tissue evidence="1">Leaves</tissue>
    </source>
</reference>
<dbReference type="Proteomes" id="UP001367508">
    <property type="component" value="Unassembled WGS sequence"/>
</dbReference>
<name>A0AAN9L763_CANGL</name>
<dbReference type="AlphaFoldDB" id="A0AAN9L763"/>
<protein>
    <submittedName>
        <fullName evidence="1">Uncharacterized protein</fullName>
    </submittedName>
</protein>
<evidence type="ECO:0000313" key="1">
    <source>
        <dbReference type="EMBL" id="KAK7330705.1"/>
    </source>
</evidence>
<sequence length="194" mass="20819">MAGLPKELERKQWAPASPLLSCQQRGTTQFGSHARPLTVFLLCPLATAKRRAHAVVTIFESFFCPCLLSSLPSTPSISIFKYPGPCGFLGASALAHESCMRARILVPRVPRVLTPLVYPFSVCRCAVESKARKAIPVNSTCLPSWTVTTLIGVSSLVGLPVGEDNCARNSKNSKFGQHGQNKGQALVTPCHTAS</sequence>
<evidence type="ECO:0000313" key="2">
    <source>
        <dbReference type="Proteomes" id="UP001367508"/>
    </source>
</evidence>
<organism evidence="1 2">
    <name type="scientific">Canavalia gladiata</name>
    <name type="common">Sword bean</name>
    <name type="synonym">Dolichos gladiatus</name>
    <dbReference type="NCBI Taxonomy" id="3824"/>
    <lineage>
        <taxon>Eukaryota</taxon>
        <taxon>Viridiplantae</taxon>
        <taxon>Streptophyta</taxon>
        <taxon>Embryophyta</taxon>
        <taxon>Tracheophyta</taxon>
        <taxon>Spermatophyta</taxon>
        <taxon>Magnoliopsida</taxon>
        <taxon>eudicotyledons</taxon>
        <taxon>Gunneridae</taxon>
        <taxon>Pentapetalae</taxon>
        <taxon>rosids</taxon>
        <taxon>fabids</taxon>
        <taxon>Fabales</taxon>
        <taxon>Fabaceae</taxon>
        <taxon>Papilionoideae</taxon>
        <taxon>50 kb inversion clade</taxon>
        <taxon>NPAAA clade</taxon>
        <taxon>indigoferoid/millettioid clade</taxon>
        <taxon>Phaseoleae</taxon>
        <taxon>Canavalia</taxon>
    </lineage>
</organism>
<proteinExistence type="predicted"/>
<dbReference type="EMBL" id="JAYMYQ010000005">
    <property type="protein sequence ID" value="KAK7330705.1"/>
    <property type="molecule type" value="Genomic_DNA"/>
</dbReference>
<accession>A0AAN9L763</accession>
<keyword evidence="2" id="KW-1185">Reference proteome</keyword>
<comment type="caution">
    <text evidence="1">The sequence shown here is derived from an EMBL/GenBank/DDBJ whole genome shotgun (WGS) entry which is preliminary data.</text>
</comment>